<gene>
    <name evidence="2" type="ORF">LR394_12125</name>
</gene>
<dbReference type="SUPFAM" id="SSF54518">
    <property type="entry name" value="Tubby C-terminal domain-like"/>
    <property type="match status" value="1"/>
</dbReference>
<dbReference type="AlphaFoldDB" id="A0A9X1STS7"/>
<comment type="caution">
    <text evidence="2">The sequence shown here is derived from an EMBL/GenBank/DDBJ whole genome shotgun (WGS) entry which is preliminary data.</text>
</comment>
<dbReference type="RefSeq" id="WP_231441060.1">
    <property type="nucleotide sequence ID" value="NZ_JAJOMB010000005.1"/>
</dbReference>
<dbReference type="Pfam" id="PF04525">
    <property type="entry name" value="LOR"/>
    <property type="match status" value="1"/>
</dbReference>
<keyword evidence="3" id="KW-1185">Reference proteome</keyword>
<dbReference type="InterPro" id="IPR025659">
    <property type="entry name" value="Tubby-like_C"/>
</dbReference>
<dbReference type="InterPro" id="IPR007612">
    <property type="entry name" value="LOR"/>
</dbReference>
<organism evidence="2 3">
    <name type="scientific">Kineosporia babensis</name>
    <dbReference type="NCBI Taxonomy" id="499548"/>
    <lineage>
        <taxon>Bacteria</taxon>
        <taxon>Bacillati</taxon>
        <taxon>Actinomycetota</taxon>
        <taxon>Actinomycetes</taxon>
        <taxon>Kineosporiales</taxon>
        <taxon>Kineosporiaceae</taxon>
        <taxon>Kineosporia</taxon>
    </lineage>
</organism>
<evidence type="ECO:0000313" key="3">
    <source>
        <dbReference type="Proteomes" id="UP001138997"/>
    </source>
</evidence>
<proteinExistence type="predicted"/>
<dbReference type="GO" id="GO:0017128">
    <property type="term" value="F:phospholipid scramblase activity"/>
    <property type="evidence" value="ECO:0007669"/>
    <property type="project" value="InterPro"/>
</dbReference>
<accession>A0A9X1STS7</accession>
<dbReference type="Proteomes" id="UP001138997">
    <property type="component" value="Unassembled WGS sequence"/>
</dbReference>
<protein>
    <recommendedName>
        <fullName evidence="4">Scramblase</fullName>
    </recommendedName>
</protein>
<sequence length="240" mass="25472">MTDQGNPIWGTPEPSGSAPEWGNPTPSTDAPAWGTPGGEAPPPPAADEGRLTSSLEAALFNNAELEVLENAAMFGEGGYTVHTPQHQPVASLSADTSAASMFFGGLVTSRQVFHDADGVIAAELQRSGSLFNDGTYELYDAQGLALGSISREFALFSSRLRILCVTGRQMLLSGASWVSSEFEVIDAADETVLATVQRLSNGMFSGTHHYPIQFGPEITVLERFLVVTAAICLDHVQDKN</sequence>
<reference evidence="2" key="1">
    <citation type="submission" date="2021-11" db="EMBL/GenBank/DDBJ databases">
        <title>Streptomyces corallinus and Kineosporia corallina sp. nov., two new coral-derived marine actinobacteria.</title>
        <authorList>
            <person name="Buangrab K."/>
            <person name="Sutthacheep M."/>
            <person name="Yeemin T."/>
            <person name="Harunari E."/>
            <person name="Igarashi Y."/>
            <person name="Sripreechasak P."/>
            <person name="Kanchanasin P."/>
            <person name="Tanasupawat S."/>
            <person name="Phongsopitanun W."/>
        </authorList>
    </citation>
    <scope>NUCLEOTIDE SEQUENCE</scope>
    <source>
        <strain evidence="2">JCM 31032</strain>
    </source>
</reference>
<name>A0A9X1STS7_9ACTN</name>
<evidence type="ECO:0000256" key="1">
    <source>
        <dbReference type="SAM" id="MobiDB-lite"/>
    </source>
</evidence>
<dbReference type="EMBL" id="JAJOMB010000005">
    <property type="protein sequence ID" value="MCD5311651.1"/>
    <property type="molecule type" value="Genomic_DNA"/>
</dbReference>
<evidence type="ECO:0000313" key="2">
    <source>
        <dbReference type="EMBL" id="MCD5311651.1"/>
    </source>
</evidence>
<feature type="region of interest" description="Disordered" evidence="1">
    <location>
        <begin position="1"/>
        <end position="49"/>
    </location>
</feature>
<evidence type="ECO:0008006" key="4">
    <source>
        <dbReference type="Google" id="ProtNLM"/>
    </source>
</evidence>